<dbReference type="RefSeq" id="WP_127700391.1">
    <property type="nucleotide sequence ID" value="NZ_SACS01000020.1"/>
</dbReference>
<name>A0A437QG90_9GAMM</name>
<protein>
    <submittedName>
        <fullName evidence="1">RebB protein</fullName>
    </submittedName>
</protein>
<dbReference type="OrthoDB" id="5880103at2"/>
<organism evidence="1 2">
    <name type="scientific">Rheinheimera riviphila</name>
    <dbReference type="NCBI Taxonomy" id="1834037"/>
    <lineage>
        <taxon>Bacteria</taxon>
        <taxon>Pseudomonadati</taxon>
        <taxon>Pseudomonadota</taxon>
        <taxon>Gammaproteobacteria</taxon>
        <taxon>Chromatiales</taxon>
        <taxon>Chromatiaceae</taxon>
        <taxon>Rheinheimera</taxon>
    </lineage>
</organism>
<dbReference type="Proteomes" id="UP000283077">
    <property type="component" value="Unassembled WGS sequence"/>
</dbReference>
<dbReference type="AlphaFoldDB" id="A0A437QG90"/>
<comment type="caution">
    <text evidence="1">The sequence shown here is derived from an EMBL/GenBank/DDBJ whole genome shotgun (WGS) entry which is preliminary data.</text>
</comment>
<evidence type="ECO:0000313" key="1">
    <source>
        <dbReference type="EMBL" id="RVU33563.1"/>
    </source>
</evidence>
<dbReference type="EMBL" id="SACS01000020">
    <property type="protein sequence ID" value="RVU33563.1"/>
    <property type="molecule type" value="Genomic_DNA"/>
</dbReference>
<accession>A0A437QG90</accession>
<sequence length="70" mass="7432">MTEINHAVAQSVALVNALTVGMAPAMAMGSQYQHLAYNLGLATLNQVFAQQQANITHQATAVAGVLHSWR</sequence>
<evidence type="ECO:0000313" key="2">
    <source>
        <dbReference type="Proteomes" id="UP000283077"/>
    </source>
</evidence>
<proteinExistence type="predicted"/>
<dbReference type="InterPro" id="IPR021070">
    <property type="entry name" value="Killing_trait_RebB"/>
</dbReference>
<dbReference type="Pfam" id="PF11747">
    <property type="entry name" value="RebB"/>
    <property type="match status" value="1"/>
</dbReference>
<reference evidence="1 2" key="1">
    <citation type="submission" date="2019-01" db="EMBL/GenBank/DDBJ databases">
        <authorList>
            <person name="Chen W.-M."/>
        </authorList>
    </citation>
    <scope>NUCLEOTIDE SEQUENCE [LARGE SCALE GENOMIC DNA]</scope>
    <source>
        <strain evidence="1 2">KYPC3</strain>
    </source>
</reference>
<keyword evidence="2" id="KW-1185">Reference proteome</keyword>
<gene>
    <name evidence="1" type="ORF">EOE67_16230</name>
</gene>